<evidence type="ECO:0000256" key="1">
    <source>
        <dbReference type="SAM" id="MobiDB-lite"/>
    </source>
</evidence>
<evidence type="ECO:0000313" key="3">
    <source>
        <dbReference type="Proteomes" id="UP000887572"/>
    </source>
</evidence>
<evidence type="ECO:0000313" key="4">
    <source>
        <dbReference type="WBParaSite" id="Gr19_v10_g10212.t1"/>
    </source>
</evidence>
<evidence type="ECO:0000256" key="2">
    <source>
        <dbReference type="SAM" id="SignalP"/>
    </source>
</evidence>
<name>A0A914GPG0_GLORO</name>
<protein>
    <submittedName>
        <fullName evidence="4">Secreted protein</fullName>
    </submittedName>
</protein>
<feature type="signal peptide" evidence="2">
    <location>
        <begin position="1"/>
        <end position="20"/>
    </location>
</feature>
<dbReference type="AlphaFoldDB" id="A0A914GPG0"/>
<keyword evidence="2" id="KW-0732">Signal</keyword>
<organism evidence="3 4">
    <name type="scientific">Globodera rostochiensis</name>
    <name type="common">Golden nematode worm</name>
    <name type="synonym">Heterodera rostochiensis</name>
    <dbReference type="NCBI Taxonomy" id="31243"/>
    <lineage>
        <taxon>Eukaryota</taxon>
        <taxon>Metazoa</taxon>
        <taxon>Ecdysozoa</taxon>
        <taxon>Nematoda</taxon>
        <taxon>Chromadorea</taxon>
        <taxon>Rhabditida</taxon>
        <taxon>Tylenchina</taxon>
        <taxon>Tylenchomorpha</taxon>
        <taxon>Tylenchoidea</taxon>
        <taxon>Heteroderidae</taxon>
        <taxon>Heteroderinae</taxon>
        <taxon>Globodera</taxon>
    </lineage>
</organism>
<dbReference type="WBParaSite" id="Gr19_v10_g10212.t1">
    <property type="protein sequence ID" value="Gr19_v10_g10212.t1"/>
    <property type="gene ID" value="Gr19_v10_g10212"/>
</dbReference>
<keyword evidence="3" id="KW-1185">Reference proteome</keyword>
<dbReference type="Proteomes" id="UP000887572">
    <property type="component" value="Unplaced"/>
</dbReference>
<sequence>MCNSLLLLFLLFFTVATISARLTHQSFGYILNKTNSQHRHFHHSQAVQQTSKNIYNKNRCYRQPPASERVQKRWASKNGLT</sequence>
<feature type="chain" id="PRO_5037379829" evidence="2">
    <location>
        <begin position="21"/>
        <end position="81"/>
    </location>
</feature>
<proteinExistence type="predicted"/>
<accession>A0A914GPG0</accession>
<feature type="region of interest" description="Disordered" evidence="1">
    <location>
        <begin position="62"/>
        <end position="81"/>
    </location>
</feature>
<reference evidence="4" key="1">
    <citation type="submission" date="2022-11" db="UniProtKB">
        <authorList>
            <consortium name="WormBaseParasite"/>
        </authorList>
    </citation>
    <scope>IDENTIFICATION</scope>
</reference>